<dbReference type="Proteomes" id="UP000838763">
    <property type="component" value="Unassembled WGS sequence"/>
</dbReference>
<evidence type="ECO:0000313" key="3">
    <source>
        <dbReference type="Proteomes" id="UP000838763"/>
    </source>
</evidence>
<gene>
    <name evidence="2" type="ORF">PPNO1_LOCUS6928</name>
</gene>
<dbReference type="AlphaFoldDB" id="A0A9P1MDH2"/>
<comment type="caution">
    <text evidence="2">The sequence shown here is derived from an EMBL/GenBank/DDBJ whole genome shotgun (WGS) entry which is preliminary data.</text>
</comment>
<organism evidence="2 3">
    <name type="scientific">Parascedosporium putredinis</name>
    <dbReference type="NCBI Taxonomy" id="1442378"/>
    <lineage>
        <taxon>Eukaryota</taxon>
        <taxon>Fungi</taxon>
        <taxon>Dikarya</taxon>
        <taxon>Ascomycota</taxon>
        <taxon>Pezizomycotina</taxon>
        <taxon>Sordariomycetes</taxon>
        <taxon>Hypocreomycetidae</taxon>
        <taxon>Microascales</taxon>
        <taxon>Microascaceae</taxon>
        <taxon>Parascedosporium</taxon>
    </lineage>
</organism>
<evidence type="ECO:0000256" key="1">
    <source>
        <dbReference type="SAM" id="MobiDB-lite"/>
    </source>
</evidence>
<keyword evidence="3" id="KW-1185">Reference proteome</keyword>
<reference evidence="2" key="1">
    <citation type="submission" date="2022-11" db="EMBL/GenBank/DDBJ databases">
        <authorList>
            <person name="Scott C."/>
            <person name="Bruce N."/>
        </authorList>
    </citation>
    <scope>NUCLEOTIDE SEQUENCE</scope>
</reference>
<accession>A0A9P1MDH2</accession>
<evidence type="ECO:0000313" key="2">
    <source>
        <dbReference type="EMBL" id="CAI4217317.1"/>
    </source>
</evidence>
<proteinExistence type="predicted"/>
<dbReference type="EMBL" id="CALLCH030000016">
    <property type="protein sequence ID" value="CAI4217317.1"/>
    <property type="molecule type" value="Genomic_DNA"/>
</dbReference>
<feature type="region of interest" description="Disordered" evidence="1">
    <location>
        <begin position="53"/>
        <end position="89"/>
    </location>
</feature>
<sequence>MRALHAQFPDAYDTPALANLFAEEERRQRWTRRGVRVWERYADLGLKVPSKWRREGVGKKKRGDALGSGGGGGGGGVGGHRGGDGPAAVGVGGFDGADFAIDGEALDAAAQELEGEVEERKALEKVRARRRLSGKII</sequence>
<protein>
    <submittedName>
        <fullName evidence="2">Uncharacterized protein</fullName>
    </submittedName>
</protein>
<name>A0A9P1MDH2_9PEZI</name>
<dbReference type="OrthoDB" id="5578174at2759"/>
<feature type="compositionally biased region" description="Gly residues" evidence="1">
    <location>
        <begin position="66"/>
        <end position="80"/>
    </location>
</feature>